<organism evidence="1 2">
    <name type="scientific">Acaulospora morrowiae</name>
    <dbReference type="NCBI Taxonomy" id="94023"/>
    <lineage>
        <taxon>Eukaryota</taxon>
        <taxon>Fungi</taxon>
        <taxon>Fungi incertae sedis</taxon>
        <taxon>Mucoromycota</taxon>
        <taxon>Glomeromycotina</taxon>
        <taxon>Glomeromycetes</taxon>
        <taxon>Diversisporales</taxon>
        <taxon>Acaulosporaceae</taxon>
        <taxon>Acaulospora</taxon>
    </lineage>
</organism>
<protein>
    <submittedName>
        <fullName evidence="1">10486_t:CDS:1</fullName>
    </submittedName>
</protein>
<dbReference type="AlphaFoldDB" id="A0A9N9DP41"/>
<reference evidence="1" key="1">
    <citation type="submission" date="2021-06" db="EMBL/GenBank/DDBJ databases">
        <authorList>
            <person name="Kallberg Y."/>
            <person name="Tangrot J."/>
            <person name="Rosling A."/>
        </authorList>
    </citation>
    <scope>NUCLEOTIDE SEQUENCE</scope>
    <source>
        <strain evidence="1">CL551</strain>
    </source>
</reference>
<name>A0A9N9DP41_9GLOM</name>
<accession>A0A9N9DP41</accession>
<comment type="caution">
    <text evidence="1">The sequence shown here is derived from an EMBL/GenBank/DDBJ whole genome shotgun (WGS) entry which is preliminary data.</text>
</comment>
<evidence type="ECO:0000313" key="1">
    <source>
        <dbReference type="EMBL" id="CAG8642927.1"/>
    </source>
</evidence>
<dbReference type="Proteomes" id="UP000789342">
    <property type="component" value="Unassembled WGS sequence"/>
</dbReference>
<keyword evidence="2" id="KW-1185">Reference proteome</keyword>
<gene>
    <name evidence="1" type="ORF">AMORRO_LOCUS9601</name>
</gene>
<evidence type="ECO:0000313" key="2">
    <source>
        <dbReference type="Proteomes" id="UP000789342"/>
    </source>
</evidence>
<proteinExistence type="predicted"/>
<dbReference type="EMBL" id="CAJVPV010009575">
    <property type="protein sequence ID" value="CAG8642927.1"/>
    <property type="molecule type" value="Genomic_DNA"/>
</dbReference>
<sequence>MESKHLVRRYINYYILSNRFRELYEQDGINRTRNLQNEVKAKILNYKPVGHISKCGDSQSFNCLHDGIYDKEIFRKCLAKRSSVDEVGHLHTQDQKHQETYLNIN</sequence>